<proteinExistence type="predicted"/>
<dbReference type="GO" id="GO:0007095">
    <property type="term" value="P:mitotic G2 DNA damage checkpoint signaling"/>
    <property type="evidence" value="ECO:0007669"/>
    <property type="project" value="InterPro"/>
</dbReference>
<dbReference type="InterPro" id="IPR008984">
    <property type="entry name" value="SMAD_FHA_dom_sf"/>
</dbReference>
<evidence type="ECO:0008006" key="3">
    <source>
        <dbReference type="Google" id="ProtNLM"/>
    </source>
</evidence>
<dbReference type="InterPro" id="IPR040227">
    <property type="entry name" value="Nibrin-rel"/>
</dbReference>
<dbReference type="Proteomes" id="UP000694410">
    <property type="component" value="Unplaced"/>
</dbReference>
<dbReference type="GO" id="GO:0003684">
    <property type="term" value="F:damaged DNA binding"/>
    <property type="evidence" value="ECO:0007669"/>
    <property type="project" value="TreeGrafter"/>
</dbReference>
<dbReference type="AlphaFoldDB" id="A0A8C0ZBY9"/>
<organism evidence="1 2">
    <name type="scientific">Cyanistes caeruleus</name>
    <name type="common">Eurasian blue tit</name>
    <name type="synonym">Parus caeruleus</name>
    <dbReference type="NCBI Taxonomy" id="156563"/>
    <lineage>
        <taxon>Eukaryota</taxon>
        <taxon>Metazoa</taxon>
        <taxon>Chordata</taxon>
        <taxon>Craniata</taxon>
        <taxon>Vertebrata</taxon>
        <taxon>Euteleostomi</taxon>
        <taxon>Archelosauria</taxon>
        <taxon>Archosauria</taxon>
        <taxon>Dinosauria</taxon>
        <taxon>Saurischia</taxon>
        <taxon>Theropoda</taxon>
        <taxon>Coelurosauria</taxon>
        <taxon>Aves</taxon>
        <taxon>Neognathae</taxon>
        <taxon>Neoaves</taxon>
        <taxon>Telluraves</taxon>
        <taxon>Australaves</taxon>
        <taxon>Passeriformes</taxon>
        <taxon>Paridae</taxon>
        <taxon>Cyanistes</taxon>
    </lineage>
</organism>
<reference evidence="1" key="1">
    <citation type="submission" date="2025-08" db="UniProtKB">
        <authorList>
            <consortium name="Ensembl"/>
        </authorList>
    </citation>
    <scope>IDENTIFICATION</scope>
</reference>
<evidence type="ECO:0000313" key="1">
    <source>
        <dbReference type="Ensembl" id="ENSCCEP00000009462.1"/>
    </source>
</evidence>
<dbReference type="PANTHER" id="PTHR12162">
    <property type="entry name" value="NIBRIN-RELATED"/>
    <property type="match status" value="1"/>
</dbReference>
<reference evidence="1" key="2">
    <citation type="submission" date="2025-09" db="UniProtKB">
        <authorList>
            <consortium name="Ensembl"/>
        </authorList>
    </citation>
    <scope>IDENTIFICATION</scope>
</reference>
<dbReference type="Ensembl" id="ENSCCET00000014979.1">
    <property type="protein sequence ID" value="ENSCCEP00000009462.1"/>
    <property type="gene ID" value="ENSCCEG00000009601.1"/>
</dbReference>
<keyword evidence="2" id="KW-1185">Reference proteome</keyword>
<dbReference type="Gene3D" id="2.60.200.20">
    <property type="match status" value="1"/>
</dbReference>
<dbReference type="CDD" id="cd22667">
    <property type="entry name" value="FHA_NBN"/>
    <property type="match status" value="1"/>
</dbReference>
<dbReference type="GO" id="GO:0030870">
    <property type="term" value="C:Mre11 complex"/>
    <property type="evidence" value="ECO:0007669"/>
    <property type="project" value="InterPro"/>
</dbReference>
<name>A0A8C0ZBY9_CYACU</name>
<sequence>GDTAAPGGGPRGREPYRLLSGIEYVVGRKNCSILIQDDQSISRSHAVLTVSRPETSPVSSHHFTTLSMHYGNNSSCYDCAYSYFALTCSMLGVEPLITCSFLGFYVEFFFPLRFVCFY</sequence>
<dbReference type="GO" id="GO:0000724">
    <property type="term" value="P:double-strand break repair via homologous recombination"/>
    <property type="evidence" value="ECO:0007669"/>
    <property type="project" value="TreeGrafter"/>
</dbReference>
<protein>
    <recommendedName>
        <fullName evidence="3">FHA domain-containing protein</fullName>
    </recommendedName>
</protein>
<accession>A0A8C0ZBY9</accession>
<dbReference type="PANTHER" id="PTHR12162:SF0">
    <property type="entry name" value="NIBRIN"/>
    <property type="match status" value="1"/>
</dbReference>
<evidence type="ECO:0000313" key="2">
    <source>
        <dbReference type="Proteomes" id="UP000694410"/>
    </source>
</evidence>
<dbReference type="SUPFAM" id="SSF49879">
    <property type="entry name" value="SMAD/FHA domain"/>
    <property type="match status" value="1"/>
</dbReference>